<dbReference type="GO" id="GO:0046872">
    <property type="term" value="F:metal ion binding"/>
    <property type="evidence" value="ECO:0007669"/>
    <property type="project" value="UniProtKB-KW"/>
</dbReference>
<dbReference type="PROSITE" id="PS51891">
    <property type="entry name" value="CENP_V_GFA"/>
    <property type="match status" value="1"/>
</dbReference>
<evidence type="ECO:0000256" key="2">
    <source>
        <dbReference type="ARBA" id="ARBA00022723"/>
    </source>
</evidence>
<gene>
    <name evidence="6" type="ORF">PSALAMII_LOCUS1170</name>
</gene>
<dbReference type="Pfam" id="PF04828">
    <property type="entry name" value="GFA"/>
    <property type="match status" value="1"/>
</dbReference>
<accession>A0A9W4IF65</accession>
<comment type="caution">
    <text evidence="6">The sequence shown here is derived from an EMBL/GenBank/DDBJ whole genome shotgun (WGS) entry which is preliminary data.</text>
</comment>
<evidence type="ECO:0000256" key="4">
    <source>
        <dbReference type="ARBA" id="ARBA00023239"/>
    </source>
</evidence>
<keyword evidence="4" id="KW-0456">Lyase</keyword>
<evidence type="ECO:0000259" key="5">
    <source>
        <dbReference type="PROSITE" id="PS51891"/>
    </source>
</evidence>
<comment type="similarity">
    <text evidence="1">Belongs to the Gfa family.</text>
</comment>
<reference evidence="6" key="1">
    <citation type="submission" date="2021-07" db="EMBL/GenBank/DDBJ databases">
        <authorList>
            <person name="Branca A.L. A."/>
        </authorList>
    </citation>
    <scope>NUCLEOTIDE SEQUENCE</scope>
</reference>
<evidence type="ECO:0000313" key="7">
    <source>
        <dbReference type="Proteomes" id="UP001152592"/>
    </source>
</evidence>
<evidence type="ECO:0000313" key="6">
    <source>
        <dbReference type="EMBL" id="CAG8271141.1"/>
    </source>
</evidence>
<dbReference type="Gene3D" id="3.90.1590.10">
    <property type="entry name" value="glutathione-dependent formaldehyde- activating enzyme (gfa)"/>
    <property type="match status" value="1"/>
</dbReference>
<evidence type="ECO:0000256" key="1">
    <source>
        <dbReference type="ARBA" id="ARBA00005495"/>
    </source>
</evidence>
<organism evidence="6 7">
    <name type="scientific">Penicillium salamii</name>
    <dbReference type="NCBI Taxonomy" id="1612424"/>
    <lineage>
        <taxon>Eukaryota</taxon>
        <taxon>Fungi</taxon>
        <taxon>Dikarya</taxon>
        <taxon>Ascomycota</taxon>
        <taxon>Pezizomycotina</taxon>
        <taxon>Eurotiomycetes</taxon>
        <taxon>Eurotiomycetidae</taxon>
        <taxon>Eurotiales</taxon>
        <taxon>Aspergillaceae</taxon>
        <taxon>Penicillium</taxon>
    </lineage>
</organism>
<dbReference type="OrthoDB" id="440324at2759"/>
<keyword evidence="3" id="KW-0862">Zinc</keyword>
<dbReference type="AlphaFoldDB" id="A0A9W4IF65"/>
<proteinExistence type="inferred from homology"/>
<feature type="domain" description="CENP-V/GFA" evidence="5">
    <location>
        <begin position="2"/>
        <end position="128"/>
    </location>
</feature>
<dbReference type="InterPro" id="IPR011057">
    <property type="entry name" value="Mss4-like_sf"/>
</dbReference>
<dbReference type="PANTHER" id="PTHR33337">
    <property type="entry name" value="GFA DOMAIN-CONTAINING PROTEIN"/>
    <property type="match status" value="1"/>
</dbReference>
<name>A0A9W4IF65_9EURO</name>
<keyword evidence="2" id="KW-0479">Metal-binding</keyword>
<dbReference type="SUPFAM" id="SSF51316">
    <property type="entry name" value="Mss4-like"/>
    <property type="match status" value="1"/>
</dbReference>
<evidence type="ECO:0000256" key="3">
    <source>
        <dbReference type="ARBA" id="ARBA00022833"/>
    </source>
</evidence>
<dbReference type="EMBL" id="CAJVPD010000044">
    <property type="protein sequence ID" value="CAG8271141.1"/>
    <property type="molecule type" value="Genomic_DNA"/>
</dbReference>
<dbReference type="GO" id="GO:0016846">
    <property type="term" value="F:carbon-sulfur lyase activity"/>
    <property type="evidence" value="ECO:0007669"/>
    <property type="project" value="InterPro"/>
</dbReference>
<dbReference type="PANTHER" id="PTHR33337:SF40">
    <property type="entry name" value="CENP-V_GFA DOMAIN-CONTAINING PROTEIN-RELATED"/>
    <property type="match status" value="1"/>
</dbReference>
<dbReference type="InterPro" id="IPR006913">
    <property type="entry name" value="CENP-V/GFA"/>
</dbReference>
<protein>
    <recommendedName>
        <fullName evidence="5">CENP-V/GFA domain-containing protein</fullName>
    </recommendedName>
</protein>
<sequence length="133" mass="14668">MTSGACACNYISYTTANPPTRLVNCHCTTCRKQAGAPYQTWAHFATDDIEWQIKPTERRASSTATRSFCPHCGSTVSMALDRIPGLIGLAAGTLNEGDAPIPRPSHHIFLAEKAAWFEVPEDGAQKWDLWSEW</sequence>
<dbReference type="Proteomes" id="UP001152592">
    <property type="component" value="Unassembled WGS sequence"/>
</dbReference>